<evidence type="ECO:0000313" key="1">
    <source>
        <dbReference type="EMBL" id="MBX40087.1"/>
    </source>
</evidence>
<name>A0A2P2NC91_RHIMU</name>
<sequence>MSQPVAALLELQQQQL</sequence>
<reference evidence="1" key="1">
    <citation type="submission" date="2018-02" db="EMBL/GenBank/DDBJ databases">
        <title>Rhizophora mucronata_Transcriptome.</title>
        <authorList>
            <person name="Meera S.P."/>
            <person name="Sreeshan A."/>
            <person name="Augustine A."/>
        </authorList>
    </citation>
    <scope>NUCLEOTIDE SEQUENCE</scope>
    <source>
        <tissue evidence="1">Leaf</tissue>
    </source>
</reference>
<accession>A0A2P2NC91</accession>
<organism evidence="1">
    <name type="scientific">Rhizophora mucronata</name>
    <name type="common">Asiatic mangrove</name>
    <dbReference type="NCBI Taxonomy" id="61149"/>
    <lineage>
        <taxon>Eukaryota</taxon>
        <taxon>Viridiplantae</taxon>
        <taxon>Streptophyta</taxon>
        <taxon>Embryophyta</taxon>
        <taxon>Tracheophyta</taxon>
        <taxon>Spermatophyta</taxon>
        <taxon>Magnoliopsida</taxon>
        <taxon>eudicotyledons</taxon>
        <taxon>Gunneridae</taxon>
        <taxon>Pentapetalae</taxon>
        <taxon>rosids</taxon>
        <taxon>fabids</taxon>
        <taxon>Malpighiales</taxon>
        <taxon>Rhizophoraceae</taxon>
        <taxon>Rhizophora</taxon>
    </lineage>
</organism>
<dbReference type="AlphaFoldDB" id="A0A2P2NC91"/>
<protein>
    <submittedName>
        <fullName evidence="1">Uncharacterized protein</fullName>
    </submittedName>
</protein>
<proteinExistence type="predicted"/>
<dbReference type="EMBL" id="GGEC01059603">
    <property type="protein sequence ID" value="MBX40087.1"/>
    <property type="molecule type" value="Transcribed_RNA"/>
</dbReference>